<organism evidence="1 2">
    <name type="scientific">Scheffersomyces stipitis (strain ATCC 58785 / CBS 6054 / NBRC 10063 / NRRL Y-11545)</name>
    <name type="common">Yeast</name>
    <name type="synonym">Pichia stipitis</name>
    <dbReference type="NCBI Taxonomy" id="322104"/>
    <lineage>
        <taxon>Eukaryota</taxon>
        <taxon>Fungi</taxon>
        <taxon>Dikarya</taxon>
        <taxon>Ascomycota</taxon>
        <taxon>Saccharomycotina</taxon>
        <taxon>Pichiomycetes</taxon>
        <taxon>Debaryomycetaceae</taxon>
        <taxon>Scheffersomyces</taxon>
    </lineage>
</organism>
<proteinExistence type="predicted"/>
<dbReference type="KEGG" id="pic:PICST_30231"/>
<dbReference type="OMA" id="YEWSKSM"/>
<evidence type="ECO:0000313" key="1">
    <source>
        <dbReference type="EMBL" id="ABN65169.2"/>
    </source>
</evidence>
<sequence length="1484" mass="171009">MLSKQLLLKNARRNVLRTRMWTGSTSASVVTVSSAISTSDSRCGSGSVSGIGFSYVVAHQPFLFKGFATSSFDKDIDYEIDLISLKKTPRKSSSSDSFTLDDVVTFKHPTVETKIIWDSIKDIEGDIVATNKGSNTVNAAKKINDSETRAYLDFVSRYFHELQTFQTFIQKSYTNKIREFGQLTSIELLNSLYIFKNYYQNNKINSIDVNSHAVYNYMFERLLSYLTHDPSFPTLLTNELIPAVQNRLVLVELYKNGIGNYLNELHSLDREFSFSKLNSLPQLSSEIKKTLDQFNQFVNTYSVMDSNFFRILIQINRYKGLSNILATCPELTISHLTTILKDKHAAEINSRIRQASGETAKVKVLIDSVIPYLDLLVATKEVDPTDSFVDLAPSLFEKTKSKDPLVSSAATKVLGIFLSLFNSGFISLEEAGKYLVAANGEIIDGKPYSLEDPVHNYELAQIWESNFPFSLLKLIKVTSFKDLSKDEILEFAKIDLDEPEYLEIEAAINQLVKRIPWTDFSILETILYDDQFRTWMYTREAPRSSTIKSTEVDPELESVPVEASNAEIANLGLDQFVDELTILRDDILEGDFQLFTSNDILCSLEYNINEVYADGQSSFSSRMNKKNVFQFIKLQKRLEKLFEYNAGHTEHLDNLLSTFEKENVPEPKSYVQLPEELELHKFSDELTIFSEDELKRPYKECSADEINLLLDSRIDEVYHGLSNSNPDSRLCKDNVYEFMRLSKRLTRLFTLNGGHTAVLDTLIHSQRVFDDIEKKIASKKLDNVETAESESKPYVQIPDDLQLHKFSNELEILRTDELKKPFKEATVQEVKSLLDWRTNEFLNDLPNSNPSSRMNNKNVYDFVRLSRRLNYLFDMNGGYTEPLDSLIHSQQVFEDFENKVLPQKKKQVDEVYKQIPEDFFLEEYIVELLQLKEEMGIQKFASVPAFEILQKLNNLANGSASITKKIIWSKLFRNLSVLFKHNHDNSFVLDNVLLNGEEFVKYESRKEFEKMVHKHDSSLIGKNSTLVNDSFKYLEDFLVKSNLINKSGIWNLTRSEFDGILRGYTSTLDKSSYEYPVMLDFIESLKEFNISIDYYPNFLQQLYEIKSNNVNKKLSSLDVEDIYKAFIETIEYEENREPQLQQRIICTSENANIGMNDIKTAETENVVEPAKSDYNDSERVLSLLVKNEDPVDLESSQQLRGRIVHEDEDDAVIRKAVSAALHDSETVKEYSQDSQIESETDVKLQKKRTSKTATVETPAIDKSTLEEFLQRVKKEKELDQEREFRESKAFEWSNSMYNSHRSIESNNFFNPLDANTHHGRDQVEYLLWSLDGQTIPFHKKSIGKLPEEDVFGILDKFDKQELTKFVKHFKKLQKKGWKLVGSKFDEDKKYFILARNRHNKKQSFRKFVKSFFATAGAVLLSLVGINWWLDSAEIPDLQKQQKLINHQKPVEAVPPQLVTVAPVADEVVPEEKKSSSFWKSLLWK</sequence>
<keyword evidence="2" id="KW-1185">Reference proteome</keyword>
<dbReference type="GeneID" id="4837259"/>
<dbReference type="HOGENOM" id="CLU_254170_0_0_1"/>
<dbReference type="InParanoid" id="A3LQ95"/>
<dbReference type="Proteomes" id="UP000002258">
    <property type="component" value="Chromosome 2"/>
</dbReference>
<dbReference type="RefSeq" id="XP_001383198.2">
    <property type="nucleotide sequence ID" value="XM_001383161.1"/>
</dbReference>
<accession>A3LQ95</accession>
<reference evidence="1 2" key="1">
    <citation type="journal article" date="2007" name="Nat. Biotechnol.">
        <title>Genome sequence of the lignocellulose-bioconverting and xylose-fermenting yeast Pichia stipitis.</title>
        <authorList>
            <person name="Jeffries T.W."/>
            <person name="Grigoriev I.V."/>
            <person name="Grimwood J."/>
            <person name="Laplaza J.M."/>
            <person name="Aerts A."/>
            <person name="Salamov A."/>
            <person name="Schmutz J."/>
            <person name="Lindquist E."/>
            <person name="Dehal P."/>
            <person name="Shapiro H."/>
            <person name="Jin Y.S."/>
            <person name="Passoth V."/>
            <person name="Richardson P.M."/>
        </authorList>
    </citation>
    <scope>NUCLEOTIDE SEQUENCE [LARGE SCALE GENOMIC DNA]</scope>
    <source>
        <strain evidence="2">ATCC 58785 / CBS 6054 / NBRC 10063 / NRRL Y-11545</strain>
    </source>
</reference>
<dbReference type="Pfam" id="PF17315">
    <property type="entry name" value="FMP23"/>
    <property type="match status" value="1"/>
</dbReference>
<dbReference type="OrthoDB" id="4084534at2759"/>
<gene>
    <name evidence="1" type="ORF">PICST_30231</name>
</gene>
<protein>
    <submittedName>
        <fullName evidence="1">Uncharacterized protein</fullName>
    </submittedName>
</protein>
<dbReference type="eggNOG" id="ENOG502SGH0">
    <property type="taxonomic scope" value="Eukaryota"/>
</dbReference>
<evidence type="ECO:0000313" key="2">
    <source>
        <dbReference type="Proteomes" id="UP000002258"/>
    </source>
</evidence>
<name>A3LQ95_PICST</name>
<dbReference type="EMBL" id="CP000496">
    <property type="protein sequence ID" value="ABN65169.2"/>
    <property type="molecule type" value="Genomic_DNA"/>
</dbReference>
<dbReference type="InterPro" id="IPR035283">
    <property type="entry name" value="Fmp23"/>
</dbReference>